<organism evidence="2 3">
    <name type="scientific">Ramlibacter algicola</name>
    <dbReference type="NCBI Taxonomy" id="2795217"/>
    <lineage>
        <taxon>Bacteria</taxon>
        <taxon>Pseudomonadati</taxon>
        <taxon>Pseudomonadota</taxon>
        <taxon>Betaproteobacteria</taxon>
        <taxon>Burkholderiales</taxon>
        <taxon>Comamonadaceae</taxon>
        <taxon>Ramlibacter</taxon>
    </lineage>
</organism>
<dbReference type="Proteomes" id="UP000617041">
    <property type="component" value="Unassembled WGS sequence"/>
</dbReference>
<accession>A0A934Q270</accession>
<feature type="transmembrane region" description="Helical" evidence="1">
    <location>
        <begin position="23"/>
        <end position="44"/>
    </location>
</feature>
<keyword evidence="1" id="KW-0812">Transmembrane</keyword>
<gene>
    <name evidence="2" type="ORF">I8E28_09905</name>
</gene>
<keyword evidence="1" id="KW-0472">Membrane</keyword>
<sequence length="45" mass="5002">MFHPATPARVPDAKESHSRGRNAVWMLALLACVAFWAVIGYLIAY</sequence>
<evidence type="ECO:0000256" key="1">
    <source>
        <dbReference type="SAM" id="Phobius"/>
    </source>
</evidence>
<keyword evidence="3" id="KW-1185">Reference proteome</keyword>
<comment type="caution">
    <text evidence="2">The sequence shown here is derived from an EMBL/GenBank/DDBJ whole genome shotgun (WGS) entry which is preliminary data.</text>
</comment>
<dbReference type="RefSeq" id="WP_200787815.1">
    <property type="nucleotide sequence ID" value="NZ_JAEDAO010000001.1"/>
</dbReference>
<proteinExistence type="predicted"/>
<evidence type="ECO:0000313" key="3">
    <source>
        <dbReference type="Proteomes" id="UP000617041"/>
    </source>
</evidence>
<name>A0A934Q270_9BURK</name>
<evidence type="ECO:0000313" key="2">
    <source>
        <dbReference type="EMBL" id="MBK0392907.1"/>
    </source>
</evidence>
<dbReference type="AlphaFoldDB" id="A0A934Q270"/>
<dbReference type="EMBL" id="JAEDAO010000001">
    <property type="protein sequence ID" value="MBK0392907.1"/>
    <property type="molecule type" value="Genomic_DNA"/>
</dbReference>
<reference evidence="2" key="1">
    <citation type="submission" date="2020-12" db="EMBL/GenBank/DDBJ databases">
        <title>Ramlibacter sp. nov., isolated from a freshwater alga, Cryptomonas.</title>
        <authorList>
            <person name="Kim H.M."/>
            <person name="Jeon C.O."/>
        </authorList>
    </citation>
    <scope>NUCLEOTIDE SEQUENCE</scope>
    <source>
        <strain evidence="2">CrO1</strain>
    </source>
</reference>
<protein>
    <submittedName>
        <fullName evidence="2">Uncharacterized protein</fullName>
    </submittedName>
</protein>
<keyword evidence="1" id="KW-1133">Transmembrane helix</keyword>